<proteinExistence type="predicted"/>
<dbReference type="Proteomes" id="UP000192639">
    <property type="component" value="Unassembled WGS sequence"/>
</dbReference>
<gene>
    <name evidence="1" type="ORF">ECANGB1_486</name>
</gene>
<name>A0A1Y1S4E0_9MICR</name>
<dbReference type="EMBL" id="LWDP01000130">
    <property type="protein sequence ID" value="ORD93255.1"/>
    <property type="molecule type" value="Genomic_DNA"/>
</dbReference>
<evidence type="ECO:0000313" key="1">
    <source>
        <dbReference type="EMBL" id="ORD93255.1"/>
    </source>
</evidence>
<evidence type="ECO:0000313" key="2">
    <source>
        <dbReference type="Proteomes" id="UP000192639"/>
    </source>
</evidence>
<keyword evidence="2" id="KW-1185">Reference proteome</keyword>
<organism evidence="1 2">
    <name type="scientific">Enterospora canceri</name>
    <dbReference type="NCBI Taxonomy" id="1081671"/>
    <lineage>
        <taxon>Eukaryota</taxon>
        <taxon>Fungi</taxon>
        <taxon>Fungi incertae sedis</taxon>
        <taxon>Microsporidia</taxon>
        <taxon>Enterocytozoonidae</taxon>
        <taxon>Enterospora</taxon>
    </lineage>
</organism>
<dbReference type="OrthoDB" id="2194514at2759"/>
<comment type="caution">
    <text evidence="1">The sequence shown here is derived from an EMBL/GenBank/DDBJ whole genome shotgun (WGS) entry which is preliminary data.</text>
</comment>
<accession>A0A1Y1S4E0</accession>
<protein>
    <submittedName>
        <fullName evidence="1">Uncharacterized protein</fullName>
    </submittedName>
</protein>
<sequence length="113" mass="12888">MNMVNIGVFLGSAFGIISDEKSFDERVQSGLFSLVYYNKCGHKCKELQNAIGYISQSYYLVDISKDIEAAGKMNSYGIMDAEEYPMIFYNGKFFPDPYESKELDQILLLEPNH</sequence>
<dbReference type="AlphaFoldDB" id="A0A1Y1S4E0"/>
<reference evidence="1 2" key="1">
    <citation type="journal article" date="2017" name="Environ. Microbiol.">
        <title>Decay of the glycolytic pathway and adaptation to intranuclear parasitism within Enterocytozoonidae microsporidia.</title>
        <authorList>
            <person name="Wiredu Boakye D."/>
            <person name="Jaroenlak P."/>
            <person name="Prachumwat A."/>
            <person name="Williams T.A."/>
            <person name="Bateman K.S."/>
            <person name="Itsathitphaisarn O."/>
            <person name="Sritunyalucksana K."/>
            <person name="Paszkiewicz K.H."/>
            <person name="Moore K.A."/>
            <person name="Stentiford G.D."/>
            <person name="Williams B.A."/>
        </authorList>
    </citation>
    <scope>NUCLEOTIDE SEQUENCE [LARGE SCALE GENOMIC DNA]</scope>
    <source>
        <strain evidence="1 2">GB1</strain>
    </source>
</reference>
<dbReference type="VEuPathDB" id="MicrosporidiaDB:ECANGB1_486"/>